<dbReference type="KEGG" id="sals:SLNWT_3192"/>
<evidence type="ECO:0000256" key="1">
    <source>
        <dbReference type="SAM" id="MobiDB-lite"/>
    </source>
</evidence>
<proteinExistence type="predicted"/>
<dbReference type="AlphaFoldDB" id="A0A0B5EM96"/>
<reference evidence="2 3" key="1">
    <citation type="submission" date="2015-01" db="EMBL/GenBank/DDBJ databases">
        <title>Enhanced salinomycin production by adjusting the supply of polyketide extender units in Streptomyce albus DSM 41398.</title>
        <authorList>
            <person name="Lu C."/>
        </authorList>
    </citation>
    <scope>NUCLEOTIDE SEQUENCE [LARGE SCALE GENOMIC DNA]</scope>
    <source>
        <strain evidence="3">ATCC 21838 / DSM 41398 / FERM P-419 / JCM 4703 / NBRC 107858</strain>
    </source>
</reference>
<dbReference type="Proteomes" id="UP000031523">
    <property type="component" value="Chromosome"/>
</dbReference>
<dbReference type="EMBL" id="CP010519">
    <property type="protein sequence ID" value="AJE83568.1"/>
    <property type="molecule type" value="Genomic_DNA"/>
</dbReference>
<gene>
    <name evidence="2" type="ORF">SLNWT_3192</name>
</gene>
<feature type="region of interest" description="Disordered" evidence="1">
    <location>
        <begin position="25"/>
        <end position="138"/>
    </location>
</feature>
<keyword evidence="3" id="KW-1185">Reference proteome</keyword>
<evidence type="ECO:0000313" key="2">
    <source>
        <dbReference type="EMBL" id="AJE83568.1"/>
    </source>
</evidence>
<feature type="compositionally biased region" description="Pro residues" evidence="1">
    <location>
        <begin position="44"/>
        <end position="58"/>
    </location>
</feature>
<sequence length="138" mass="15046">MVLNTCPSAQRTTVRSIKSLVSLPQSRELTSGKPHYGIKGTPFQAPPHPRNHTPPTPQLPHRLPRNHPPPYAPAPTTRTHDTRGGPTRNKPENNPGDKPGNKPGKQERGPTARTPGAWDEVEYERLASRSSASYAGVV</sequence>
<protein>
    <submittedName>
        <fullName evidence="2">Uncharacterized protein</fullName>
    </submittedName>
</protein>
<accession>A0A0B5EM96</accession>
<name>A0A0B5EM96_STRA4</name>
<organism evidence="2 3">
    <name type="scientific">Streptomyces albus (strain ATCC 21838 / DSM 41398 / FERM P-419 / JCM 4703 / NBRC 107858)</name>
    <dbReference type="NCBI Taxonomy" id="1081613"/>
    <lineage>
        <taxon>Bacteria</taxon>
        <taxon>Bacillati</taxon>
        <taxon>Actinomycetota</taxon>
        <taxon>Actinomycetes</taxon>
        <taxon>Kitasatosporales</taxon>
        <taxon>Streptomycetaceae</taxon>
        <taxon>Streptomyces</taxon>
    </lineage>
</organism>
<evidence type="ECO:0000313" key="3">
    <source>
        <dbReference type="Proteomes" id="UP000031523"/>
    </source>
</evidence>
<feature type="compositionally biased region" description="Polar residues" evidence="1">
    <location>
        <begin position="128"/>
        <end position="138"/>
    </location>
</feature>